<dbReference type="InterPro" id="IPR023809">
    <property type="entry name" value="Thiopep_bacteriocin_synth_dom"/>
</dbReference>
<sequence length="306" mass="33414">MTDPQRTWHCWHAYLPHSRVNDFLIALRAQQRSRIEAHDSFFLRYWQGGPHVRVRFRLETAEAAEVSSQLAGLMPALSQQDKSEYTDQAEAQEHLARLEKETVSAPRPPGTVEAQSYVPEYAKYGGTVGVAIAEDLFCSGTCAVLELLAAAEGRPFDPLGAGLGLTVEGLAGTGLNRGELVPFLRRYAVFWMGYAPWFAEAQLKPVWKSVEEPVMALLARSAELSPDVGEAFAIATEAFGQAAGTDKTRLDTVLDGAAFGSVLSNYIHTNNNRLGLRPDQEILVALLLARALEARPAHPAGCTILI</sequence>
<dbReference type="Pfam" id="PF14028">
    <property type="entry name" value="Lant_dehydr_C"/>
    <property type="match status" value="1"/>
</dbReference>
<evidence type="ECO:0000313" key="3">
    <source>
        <dbReference type="Proteomes" id="UP000186855"/>
    </source>
</evidence>
<proteinExistence type="predicted"/>
<reference evidence="2 3" key="1">
    <citation type="submission" date="2016-12" db="EMBL/GenBank/DDBJ databases">
        <title>Genomic comparison of strains in the 'Actinomyces naeslundii' group.</title>
        <authorList>
            <person name="Mughal S.R."/>
            <person name="Do T."/>
            <person name="Gilbert S.C."/>
            <person name="Witherden E.A."/>
            <person name="Didelot X."/>
            <person name="Beighton D."/>
        </authorList>
    </citation>
    <scope>NUCLEOTIDE SEQUENCE [LARGE SCALE GENOMIC DNA]</scope>
    <source>
        <strain evidence="2 3">S24V</strain>
    </source>
</reference>
<accession>A0A1Q8W477</accession>
<protein>
    <recommendedName>
        <fullName evidence="1">Thiopeptide-type bacteriocin biosynthesis domain-containing protein</fullName>
    </recommendedName>
</protein>
<dbReference type="EMBL" id="MSKI01000008">
    <property type="protein sequence ID" value="OLO57002.1"/>
    <property type="molecule type" value="Genomic_DNA"/>
</dbReference>
<gene>
    <name evidence="2" type="ORF">BKH30_00740</name>
</gene>
<name>A0A1Q8W477_9ACTO</name>
<comment type="caution">
    <text evidence="2">The sequence shown here is derived from an EMBL/GenBank/DDBJ whole genome shotgun (WGS) entry which is preliminary data.</text>
</comment>
<feature type="domain" description="Thiopeptide-type bacteriocin biosynthesis" evidence="1">
    <location>
        <begin position="8"/>
        <end position="292"/>
    </location>
</feature>
<organism evidence="2 3">
    <name type="scientific">Actinomyces oris</name>
    <dbReference type="NCBI Taxonomy" id="544580"/>
    <lineage>
        <taxon>Bacteria</taxon>
        <taxon>Bacillati</taxon>
        <taxon>Actinomycetota</taxon>
        <taxon>Actinomycetes</taxon>
        <taxon>Actinomycetales</taxon>
        <taxon>Actinomycetaceae</taxon>
        <taxon>Actinomyces</taxon>
    </lineage>
</organism>
<dbReference type="AlphaFoldDB" id="A0A1Q8W477"/>
<evidence type="ECO:0000313" key="2">
    <source>
        <dbReference type="EMBL" id="OLO57002.1"/>
    </source>
</evidence>
<dbReference type="Proteomes" id="UP000186855">
    <property type="component" value="Unassembled WGS sequence"/>
</dbReference>
<evidence type="ECO:0000259" key="1">
    <source>
        <dbReference type="Pfam" id="PF14028"/>
    </source>
</evidence>